<dbReference type="PANTHER" id="PTHR47901:SF3">
    <property type="entry name" value="CASPASE-1"/>
    <property type="match status" value="1"/>
</dbReference>
<dbReference type="InterPro" id="IPR015917">
    <property type="entry name" value="Pept_C14A"/>
</dbReference>
<feature type="region of interest" description="Disordered" evidence="3">
    <location>
        <begin position="162"/>
        <end position="182"/>
    </location>
</feature>
<organism evidence="6">
    <name type="scientific">Dugesia japonica</name>
    <name type="common">Planarian</name>
    <dbReference type="NCBI Taxonomy" id="6161"/>
    <lineage>
        <taxon>Eukaryota</taxon>
        <taxon>Metazoa</taxon>
        <taxon>Spiralia</taxon>
        <taxon>Lophotrochozoa</taxon>
        <taxon>Platyhelminthes</taxon>
        <taxon>Rhabditophora</taxon>
        <taxon>Seriata</taxon>
        <taxon>Tricladida</taxon>
        <taxon>Continenticola</taxon>
        <taxon>Geoplanoidea</taxon>
        <taxon>Dugesiidae</taxon>
        <taxon>Dugesia</taxon>
    </lineage>
</organism>
<dbReference type="PANTHER" id="PTHR47901">
    <property type="entry name" value="CASPASE RECRUITMENT DOMAIN-CONTAINING PROTEIN 18"/>
    <property type="match status" value="1"/>
</dbReference>
<dbReference type="PROSITE" id="PS50207">
    <property type="entry name" value="CASPASE_P10"/>
    <property type="match status" value="1"/>
</dbReference>
<evidence type="ECO:0000256" key="1">
    <source>
        <dbReference type="ARBA" id="ARBA00010134"/>
    </source>
</evidence>
<evidence type="ECO:0000313" key="6">
    <source>
        <dbReference type="EMBL" id="QDF63031.1"/>
    </source>
</evidence>
<dbReference type="GO" id="GO:0072559">
    <property type="term" value="C:NLRP3 inflammasome complex"/>
    <property type="evidence" value="ECO:0007669"/>
    <property type="project" value="TreeGrafter"/>
</dbReference>
<evidence type="ECO:0000256" key="3">
    <source>
        <dbReference type="SAM" id="MobiDB-lite"/>
    </source>
</evidence>
<feature type="domain" description="Caspase family p10" evidence="4">
    <location>
        <begin position="348"/>
        <end position="405"/>
    </location>
</feature>
<dbReference type="InterPro" id="IPR002138">
    <property type="entry name" value="Pept_C14_p10"/>
</dbReference>
<dbReference type="InterPro" id="IPR002398">
    <property type="entry name" value="Pept_C14"/>
</dbReference>
<evidence type="ECO:0000259" key="5">
    <source>
        <dbReference type="PROSITE" id="PS50208"/>
    </source>
</evidence>
<comment type="similarity">
    <text evidence="1 2">Belongs to the peptidase C14A family.</text>
</comment>
<dbReference type="GO" id="GO:0006508">
    <property type="term" value="P:proteolysis"/>
    <property type="evidence" value="ECO:0007669"/>
    <property type="project" value="InterPro"/>
</dbReference>
<dbReference type="InterPro" id="IPR029030">
    <property type="entry name" value="Caspase-like_dom_sf"/>
</dbReference>
<dbReference type="InterPro" id="IPR011600">
    <property type="entry name" value="Pept_C14_caspase"/>
</dbReference>
<sequence>MNNFENILKNIYLNSTDNHICNYILCEKFEPEHSKLELIFELLKRNYPANEAFDMIICALYIINYQIHQRYCECPETIYEKYKTKLTNEKVFYVRVYKNLPDEILITFLQRIFNISKVSITCEEYFEICSKATIDYDNKLLDSVNTFYEEIFGDKFQNSLELDGKPQNKRPRNSISKNNNNQQDENESIFYYAIKDKRDNLCLIFNASFNRRGSEQDVIEIKSTFENINGFKVLSNEITTREKLLNDIKDSLKLVTEDSDLIVTFIMSHGEQGIVFDCFDESVIINDILELYSSKMVPQLSFKPKIFVFQTCRGNKKQEVIHFNSPNVENIASDAPRKVSNDDIINGSDIFIVYSTIPGHSSMRDKYKGAYFIRKFCEVIKENSKKRNLDEICTLVNTSYEKYAFGEQEITQLCEVRKVVMKFNIYLEKPDKLKMFLL</sequence>
<dbReference type="GO" id="GO:0072557">
    <property type="term" value="C:IPAF inflammasome complex"/>
    <property type="evidence" value="ECO:0007669"/>
    <property type="project" value="TreeGrafter"/>
</dbReference>
<evidence type="ECO:0000256" key="2">
    <source>
        <dbReference type="RuleBase" id="RU003971"/>
    </source>
</evidence>
<dbReference type="SMART" id="SM00115">
    <property type="entry name" value="CASc"/>
    <property type="match status" value="1"/>
</dbReference>
<evidence type="ECO:0000259" key="4">
    <source>
        <dbReference type="PROSITE" id="PS50207"/>
    </source>
</evidence>
<dbReference type="GO" id="GO:0097169">
    <property type="term" value="C:AIM2 inflammasome complex"/>
    <property type="evidence" value="ECO:0007669"/>
    <property type="project" value="TreeGrafter"/>
</dbReference>
<dbReference type="AlphaFoldDB" id="A0A4Y6I0V5"/>
<dbReference type="Pfam" id="PF00656">
    <property type="entry name" value="Peptidase_C14"/>
    <property type="match status" value="1"/>
</dbReference>
<reference evidence="6" key="1">
    <citation type="submission" date="2018-12" db="EMBL/GenBank/DDBJ databases">
        <title>Identification of a caspase-6 like gene in planarian Dugesia japonica.</title>
        <authorList>
            <person name="Ma K."/>
        </authorList>
    </citation>
    <scope>NUCLEOTIDE SEQUENCE</scope>
</reference>
<dbReference type="SUPFAM" id="SSF52129">
    <property type="entry name" value="Caspase-like"/>
    <property type="match status" value="1"/>
</dbReference>
<protein>
    <submittedName>
        <fullName evidence="6">Caspase-6</fullName>
    </submittedName>
</protein>
<feature type="compositionally biased region" description="Polar residues" evidence="3">
    <location>
        <begin position="173"/>
        <end position="182"/>
    </location>
</feature>
<dbReference type="PROSITE" id="PS50208">
    <property type="entry name" value="CASPASE_P20"/>
    <property type="match status" value="1"/>
</dbReference>
<dbReference type="GO" id="GO:0004197">
    <property type="term" value="F:cysteine-type endopeptidase activity"/>
    <property type="evidence" value="ECO:0007669"/>
    <property type="project" value="InterPro"/>
</dbReference>
<dbReference type="InterPro" id="IPR001309">
    <property type="entry name" value="Pept_C14_p20"/>
</dbReference>
<dbReference type="EMBL" id="MK252762">
    <property type="protein sequence ID" value="QDF63031.1"/>
    <property type="molecule type" value="mRNA"/>
</dbReference>
<proteinExistence type="evidence at transcript level"/>
<gene>
    <name evidence="6" type="primary">cas-6</name>
</gene>
<feature type="domain" description="Caspase family p20" evidence="5">
    <location>
        <begin position="205"/>
        <end position="316"/>
    </location>
</feature>
<name>A0A4Y6I0V5_DUGJA</name>
<dbReference type="Gene3D" id="3.40.50.1460">
    <property type="match status" value="1"/>
</dbReference>
<accession>A0A4Y6I0V5</accession>
<dbReference type="PRINTS" id="PR00376">
    <property type="entry name" value="IL1BCENZYME"/>
</dbReference>